<dbReference type="Proteomes" id="UP001525021">
    <property type="component" value="Unassembled WGS sequence"/>
</dbReference>
<protein>
    <submittedName>
        <fullName evidence="2">Uncharacterized protein</fullName>
    </submittedName>
</protein>
<dbReference type="RefSeq" id="WP_031419357.1">
    <property type="nucleotide sequence ID" value="NZ_JANTOO010000002.1"/>
</dbReference>
<proteinExistence type="predicted"/>
<evidence type="ECO:0000313" key="3">
    <source>
        <dbReference type="Proteomes" id="UP001525021"/>
    </source>
</evidence>
<feature type="transmembrane region" description="Helical" evidence="1">
    <location>
        <begin position="67"/>
        <end position="86"/>
    </location>
</feature>
<organism evidence="2 3">
    <name type="scientific">Lysinibacillus pinottii</name>
    <dbReference type="NCBI Taxonomy" id="2973932"/>
    <lineage>
        <taxon>Bacteria</taxon>
        <taxon>Bacillati</taxon>
        <taxon>Bacillota</taxon>
        <taxon>Bacilli</taxon>
        <taxon>Bacillales</taxon>
        <taxon>Bacillaceae</taxon>
        <taxon>Lysinibacillus</taxon>
    </lineage>
</organism>
<name>A0ABT2DIW8_9BACI</name>
<sequence>MSPEQITQIYSFYFLTTPILVRLIVFNFIFKEHKRLMVILLDSIVLISTTIWLILVNDVILPLPSITLNGSIVLYIILIIDIAFNVNRLKKAKLRL</sequence>
<reference evidence="2 3" key="1">
    <citation type="submission" date="2022-08" db="EMBL/GenBank/DDBJ databases">
        <title>Lysinibacillus sequencing.</title>
        <authorList>
            <person name="Dunlap C."/>
        </authorList>
    </citation>
    <scope>NUCLEOTIDE SEQUENCE [LARGE SCALE GENOMIC DNA]</scope>
    <source>
        <strain evidence="2 3">PB211</strain>
    </source>
</reference>
<dbReference type="EMBL" id="JANTOO010000002">
    <property type="protein sequence ID" value="MCS1394838.1"/>
    <property type="molecule type" value="Genomic_DNA"/>
</dbReference>
<feature type="transmembrane region" description="Helical" evidence="1">
    <location>
        <begin position="12"/>
        <end position="30"/>
    </location>
</feature>
<comment type="caution">
    <text evidence="2">The sequence shown here is derived from an EMBL/GenBank/DDBJ whole genome shotgun (WGS) entry which is preliminary data.</text>
</comment>
<keyword evidence="3" id="KW-1185">Reference proteome</keyword>
<gene>
    <name evidence="2" type="ORF">NXZ79_01960</name>
</gene>
<evidence type="ECO:0000313" key="2">
    <source>
        <dbReference type="EMBL" id="MCS1394838.1"/>
    </source>
</evidence>
<keyword evidence="1" id="KW-1133">Transmembrane helix</keyword>
<accession>A0ABT2DIW8</accession>
<evidence type="ECO:0000256" key="1">
    <source>
        <dbReference type="SAM" id="Phobius"/>
    </source>
</evidence>
<feature type="transmembrane region" description="Helical" evidence="1">
    <location>
        <begin position="37"/>
        <end position="55"/>
    </location>
</feature>
<keyword evidence="1" id="KW-0812">Transmembrane</keyword>
<keyword evidence="1" id="KW-0472">Membrane</keyword>